<organism evidence="3">
    <name type="scientific">Hydatigena taeniaeformis</name>
    <name type="common">Feline tapeworm</name>
    <name type="synonym">Taenia taeniaeformis</name>
    <dbReference type="NCBI Taxonomy" id="6205"/>
    <lineage>
        <taxon>Eukaryota</taxon>
        <taxon>Metazoa</taxon>
        <taxon>Spiralia</taxon>
        <taxon>Lophotrochozoa</taxon>
        <taxon>Platyhelminthes</taxon>
        <taxon>Cestoda</taxon>
        <taxon>Eucestoda</taxon>
        <taxon>Cyclophyllidea</taxon>
        <taxon>Taeniidae</taxon>
        <taxon>Hydatigera</taxon>
    </lineage>
</organism>
<protein>
    <submittedName>
        <fullName evidence="3">Tubulin-specific chaperone A</fullName>
    </submittedName>
</protein>
<reference evidence="1 2" key="2">
    <citation type="submission" date="2018-11" db="EMBL/GenBank/DDBJ databases">
        <authorList>
            <consortium name="Pathogen Informatics"/>
        </authorList>
    </citation>
    <scope>NUCLEOTIDE SEQUENCE [LARGE SCALE GENOMIC DNA]</scope>
</reference>
<proteinExistence type="predicted"/>
<accession>A0A0R3X9P6</accession>
<dbReference type="EMBL" id="UYWX01021480">
    <property type="protein sequence ID" value="VDM35236.1"/>
    <property type="molecule type" value="Genomic_DNA"/>
</dbReference>
<sequence length="166" mass="18751">MLIAELSSIMQNPPATFQIVASDLRVGVNHLALDEERIRQEQFFEGILDLQQRISQNPDYQERYSDEVEDLKNKIRLNADALSYLKSITKLELPLTDLTNKITQAAIDAASPSSASSSVFANKFHHMANEVDAHIDKMIEMAETKMIRFDPQGTVDESIMLAKELE</sequence>
<name>A0A0R3X9P6_HYDTA</name>
<reference evidence="3" key="1">
    <citation type="submission" date="2017-02" db="UniProtKB">
        <authorList>
            <consortium name="WormBaseParasite"/>
        </authorList>
    </citation>
    <scope>IDENTIFICATION</scope>
</reference>
<evidence type="ECO:0000313" key="1">
    <source>
        <dbReference type="EMBL" id="VDM35236.1"/>
    </source>
</evidence>
<dbReference type="STRING" id="6205.A0A0R3X9P6"/>
<evidence type="ECO:0000313" key="2">
    <source>
        <dbReference type="Proteomes" id="UP000274429"/>
    </source>
</evidence>
<keyword evidence="2" id="KW-1185">Reference proteome</keyword>
<dbReference type="WBParaSite" id="TTAC_0001027101-mRNA-1">
    <property type="protein sequence ID" value="TTAC_0001027101-mRNA-1"/>
    <property type="gene ID" value="TTAC_0001027101"/>
</dbReference>
<gene>
    <name evidence="1" type="ORF">TTAC_LOCUS10256</name>
</gene>
<dbReference type="AlphaFoldDB" id="A0A0R3X9P6"/>
<dbReference type="OrthoDB" id="18740at2759"/>
<evidence type="ECO:0000313" key="3">
    <source>
        <dbReference type="WBParaSite" id="TTAC_0001027101-mRNA-1"/>
    </source>
</evidence>
<dbReference type="Proteomes" id="UP000274429">
    <property type="component" value="Unassembled WGS sequence"/>
</dbReference>